<name>A0ABW9J882_9SPHI</name>
<evidence type="ECO:0000259" key="2">
    <source>
        <dbReference type="Pfam" id="PF13101"/>
    </source>
</evidence>
<feature type="domain" description="DUF3945" evidence="2">
    <location>
        <begin position="174"/>
        <end position="212"/>
    </location>
</feature>
<dbReference type="Proteomes" id="UP001517247">
    <property type="component" value="Unassembled WGS sequence"/>
</dbReference>
<evidence type="ECO:0000313" key="3">
    <source>
        <dbReference type="EMBL" id="MFN0256749.1"/>
    </source>
</evidence>
<dbReference type="RefSeq" id="WP_138723835.1">
    <property type="nucleotide sequence ID" value="NZ_SSHJ02000007.1"/>
</dbReference>
<gene>
    <name evidence="3" type="ORF">E6A44_014260</name>
</gene>
<dbReference type="Pfam" id="PF13101">
    <property type="entry name" value="DUF3945"/>
    <property type="match status" value="1"/>
</dbReference>
<organism evidence="3 4">
    <name type="scientific">Pedobacter ureilyticus</name>
    <dbReference type="NCBI Taxonomy" id="1393051"/>
    <lineage>
        <taxon>Bacteria</taxon>
        <taxon>Pseudomonadati</taxon>
        <taxon>Bacteroidota</taxon>
        <taxon>Sphingobacteriia</taxon>
        <taxon>Sphingobacteriales</taxon>
        <taxon>Sphingobacteriaceae</taxon>
        <taxon>Pedobacter</taxon>
    </lineage>
</organism>
<comment type="caution">
    <text evidence="3">The sequence shown here is derived from an EMBL/GenBank/DDBJ whole genome shotgun (WGS) entry which is preliminary data.</text>
</comment>
<protein>
    <recommendedName>
        <fullName evidence="2">DUF3945 domain-containing protein</fullName>
    </recommendedName>
</protein>
<accession>A0ABW9J882</accession>
<feature type="region of interest" description="Disordered" evidence="1">
    <location>
        <begin position="214"/>
        <end position="236"/>
    </location>
</feature>
<reference evidence="3 4" key="1">
    <citation type="submission" date="2024-12" db="EMBL/GenBank/DDBJ databases">
        <authorList>
            <person name="Hu S."/>
        </authorList>
    </citation>
    <scope>NUCLEOTIDE SEQUENCE [LARGE SCALE GENOMIC DNA]</scope>
    <source>
        <strain evidence="3 4">THG-T11</strain>
    </source>
</reference>
<dbReference type="EMBL" id="SSHJ02000007">
    <property type="protein sequence ID" value="MFN0256749.1"/>
    <property type="molecule type" value="Genomic_DNA"/>
</dbReference>
<keyword evidence="4" id="KW-1185">Reference proteome</keyword>
<dbReference type="InterPro" id="IPR025222">
    <property type="entry name" value="DUF3945"/>
</dbReference>
<proteinExistence type="predicted"/>
<evidence type="ECO:0000313" key="4">
    <source>
        <dbReference type="Proteomes" id="UP001517247"/>
    </source>
</evidence>
<sequence length="360" mass="40965">MNTTNLRDLREEMKKLGFSETLTTQMEDRMIAGEKEFVLHDQVAAQKGHVGIDLHFRQSNSSEFFYLNRLEATRHWGRGLEKGQQYMILGINKDGEIAVMTGADSLREAIRTYQSMSGFKGEVELAAGSSLEDRVRMATMEGGRETYVATEFKSDFDRPELAQVFWLDRGRSFTREQAANLMQGRSVYREDLLSRDGKPYSAWLQLDLEARDRAKEKPIGQEKDGQEQDGPEKGGEEKVQANLPLKKFYDNYGFDLAEVLSAYKIKELEDVDKAELLQAKLKEGNRVAVTVEKDGKETGVMVETSVRYGKLNFYDLKGGIEKREQFEKVQDRKVDKGLEVVRDKARSEKKSLETGQGIGI</sequence>
<evidence type="ECO:0000256" key="1">
    <source>
        <dbReference type="SAM" id="MobiDB-lite"/>
    </source>
</evidence>